<dbReference type="PROSITE" id="PS50262">
    <property type="entry name" value="G_PROTEIN_RECEP_F1_2"/>
    <property type="match status" value="1"/>
</dbReference>
<dbReference type="EMBL" id="CAJOAZ010000092">
    <property type="protein sequence ID" value="CAF3527165.1"/>
    <property type="molecule type" value="Genomic_DNA"/>
</dbReference>
<keyword evidence="2 8" id="KW-0812">Transmembrane</keyword>
<evidence type="ECO:0000256" key="10">
    <source>
        <dbReference type="SAM" id="Phobius"/>
    </source>
</evidence>
<evidence type="ECO:0000259" key="11">
    <source>
        <dbReference type="PROSITE" id="PS50262"/>
    </source>
</evidence>
<dbReference type="GO" id="GO:0004930">
    <property type="term" value="F:G protein-coupled receptor activity"/>
    <property type="evidence" value="ECO:0007669"/>
    <property type="project" value="UniProtKB-KW"/>
</dbReference>
<protein>
    <recommendedName>
        <fullName evidence="11">G-protein coupled receptors family 1 profile domain-containing protein</fullName>
    </recommendedName>
</protein>
<comment type="caution">
    <text evidence="12">The sequence shown here is derived from an EMBL/GenBank/DDBJ whole genome shotgun (WGS) entry which is preliminary data.</text>
</comment>
<feature type="transmembrane region" description="Helical" evidence="10">
    <location>
        <begin position="36"/>
        <end position="62"/>
    </location>
</feature>
<organism evidence="12 16">
    <name type="scientific">Adineta steineri</name>
    <dbReference type="NCBI Taxonomy" id="433720"/>
    <lineage>
        <taxon>Eukaryota</taxon>
        <taxon>Metazoa</taxon>
        <taxon>Spiralia</taxon>
        <taxon>Gnathifera</taxon>
        <taxon>Rotifera</taxon>
        <taxon>Eurotatoria</taxon>
        <taxon>Bdelloidea</taxon>
        <taxon>Adinetida</taxon>
        <taxon>Adinetidae</taxon>
        <taxon>Adineta</taxon>
    </lineage>
</organism>
<keyword evidence="7 8" id="KW-0807">Transducer</keyword>
<evidence type="ECO:0000313" key="14">
    <source>
        <dbReference type="EMBL" id="CAF3527165.1"/>
    </source>
</evidence>
<evidence type="ECO:0000256" key="6">
    <source>
        <dbReference type="ARBA" id="ARBA00023170"/>
    </source>
</evidence>
<feature type="region of interest" description="Disordered" evidence="9">
    <location>
        <begin position="291"/>
        <end position="318"/>
    </location>
</feature>
<dbReference type="PRINTS" id="PR00237">
    <property type="entry name" value="GPCRRHODOPSN"/>
</dbReference>
<evidence type="ECO:0000256" key="1">
    <source>
        <dbReference type="ARBA" id="ARBA00004141"/>
    </source>
</evidence>
<feature type="transmembrane region" description="Helical" evidence="10">
    <location>
        <begin position="398"/>
        <end position="417"/>
    </location>
</feature>
<dbReference type="Proteomes" id="UP000663844">
    <property type="component" value="Unassembled WGS sequence"/>
</dbReference>
<accession>A0A814Z1C9</accession>
<sequence length="493" mass="57041">MFISSCRIYTNRNFSQILPNATVASLHSSNISDGEWIINSISLLIFILSLLGNTAALVVMFGSRGPIRLTNNKYLVNLACADLLRACFMPFTIIARVKRNFMFGPIICKVLPIVQGLSVAVDVFTLVCISVERYIAICRPLLILKLQSLRFANFFNGLILFLIWTLSLLSALPNIPMYNLCSLPKPGKFKCEKVNPQYFDERYYMVVLDVFYFLAPMLIMLVLYTLIICKMYKNNTALRMRSFQNSNNHSKSHSTSSSPPTIRRNSCIQHDLVDQKLNSKNEIAGRMSFQSNKSKSGISDDEHGNSNHRKRSQSNPPFHQICKEQKRSYCSRSGSNRSQHSSNRGTYRVDRHRRKALKLLIVIIVEFFVCWTPLFIYHTFGTFDKKFYRSMPTIFVDLILLFSFASALSNPLTYYFMSKRYRSVLYAYLTCCYWNKDNEKLNKKSQEARQMIRALHLHQQQNSLEYKQKVTKPVITSSNNMLYHPKFRSNTLQ</sequence>
<dbReference type="Proteomes" id="UP000663881">
    <property type="component" value="Unassembled WGS sequence"/>
</dbReference>
<feature type="compositionally biased region" description="Low complexity" evidence="9">
    <location>
        <begin position="245"/>
        <end position="263"/>
    </location>
</feature>
<dbReference type="PROSITE" id="PS00237">
    <property type="entry name" value="G_PROTEIN_RECEP_F1_1"/>
    <property type="match status" value="1"/>
</dbReference>
<feature type="transmembrane region" description="Helical" evidence="10">
    <location>
        <begin position="151"/>
        <end position="172"/>
    </location>
</feature>
<evidence type="ECO:0000313" key="13">
    <source>
        <dbReference type="EMBL" id="CAF1249146.1"/>
    </source>
</evidence>
<dbReference type="SUPFAM" id="SSF81321">
    <property type="entry name" value="Family A G protein-coupled receptor-like"/>
    <property type="match status" value="1"/>
</dbReference>
<evidence type="ECO:0000256" key="4">
    <source>
        <dbReference type="ARBA" id="ARBA00023040"/>
    </source>
</evidence>
<evidence type="ECO:0000256" key="8">
    <source>
        <dbReference type="RuleBase" id="RU000688"/>
    </source>
</evidence>
<evidence type="ECO:0000256" key="2">
    <source>
        <dbReference type="ARBA" id="ARBA00022692"/>
    </source>
</evidence>
<dbReference type="Gene3D" id="1.20.1070.10">
    <property type="entry name" value="Rhodopsin 7-helix transmembrane proteins"/>
    <property type="match status" value="2"/>
</dbReference>
<feature type="domain" description="G-protein coupled receptors family 1 profile" evidence="11">
    <location>
        <begin position="52"/>
        <end position="414"/>
    </location>
</feature>
<feature type="region of interest" description="Disordered" evidence="9">
    <location>
        <begin position="244"/>
        <end position="263"/>
    </location>
</feature>
<feature type="transmembrane region" description="Helical" evidence="10">
    <location>
        <begin position="74"/>
        <end position="93"/>
    </location>
</feature>
<evidence type="ECO:0000256" key="7">
    <source>
        <dbReference type="ARBA" id="ARBA00023224"/>
    </source>
</evidence>
<keyword evidence="3 10" id="KW-1133">Transmembrane helix</keyword>
<evidence type="ECO:0000256" key="3">
    <source>
        <dbReference type="ARBA" id="ARBA00022989"/>
    </source>
</evidence>
<dbReference type="InterPro" id="IPR000276">
    <property type="entry name" value="GPCR_Rhodpsn"/>
</dbReference>
<dbReference type="AlphaFoldDB" id="A0A814Z1C9"/>
<evidence type="ECO:0000313" key="15">
    <source>
        <dbReference type="EMBL" id="CAF4063195.1"/>
    </source>
</evidence>
<dbReference type="EMBL" id="CAJNON010000411">
    <property type="protein sequence ID" value="CAF1249146.1"/>
    <property type="molecule type" value="Genomic_DNA"/>
</dbReference>
<dbReference type="EMBL" id="CAJNOG010000431">
    <property type="protein sequence ID" value="CAF1238737.1"/>
    <property type="molecule type" value="Genomic_DNA"/>
</dbReference>
<feature type="transmembrane region" description="Helical" evidence="10">
    <location>
        <begin position="356"/>
        <end position="378"/>
    </location>
</feature>
<dbReference type="Proteomes" id="UP000663891">
    <property type="component" value="Unassembled WGS sequence"/>
</dbReference>
<dbReference type="PANTHER" id="PTHR45695">
    <property type="entry name" value="LEUCOKININ RECEPTOR-RELATED"/>
    <property type="match status" value="1"/>
</dbReference>
<dbReference type="EMBL" id="CAJOAY010004284">
    <property type="protein sequence ID" value="CAF4063195.1"/>
    <property type="molecule type" value="Genomic_DNA"/>
</dbReference>
<name>A0A814Z1C9_9BILA</name>
<dbReference type="InterPro" id="IPR017452">
    <property type="entry name" value="GPCR_Rhodpsn_7TM"/>
</dbReference>
<evidence type="ECO:0000256" key="5">
    <source>
        <dbReference type="ARBA" id="ARBA00023136"/>
    </source>
</evidence>
<keyword evidence="6 8" id="KW-0675">Receptor</keyword>
<dbReference type="PANTHER" id="PTHR45695:SF15">
    <property type="entry name" value="OPSIN RH2"/>
    <property type="match status" value="1"/>
</dbReference>
<feature type="transmembrane region" description="Helical" evidence="10">
    <location>
        <begin position="113"/>
        <end position="131"/>
    </location>
</feature>
<dbReference type="Proteomes" id="UP000663845">
    <property type="component" value="Unassembled WGS sequence"/>
</dbReference>
<dbReference type="OrthoDB" id="10037617at2759"/>
<evidence type="ECO:0000256" key="9">
    <source>
        <dbReference type="SAM" id="MobiDB-lite"/>
    </source>
</evidence>
<keyword evidence="5 10" id="KW-0472">Membrane</keyword>
<comment type="subcellular location">
    <subcellularLocation>
        <location evidence="1">Membrane</location>
        <topology evidence="1">Multi-pass membrane protein</topology>
    </subcellularLocation>
</comment>
<evidence type="ECO:0000313" key="16">
    <source>
        <dbReference type="Proteomes" id="UP000663845"/>
    </source>
</evidence>
<dbReference type="GO" id="GO:0005886">
    <property type="term" value="C:plasma membrane"/>
    <property type="evidence" value="ECO:0007669"/>
    <property type="project" value="TreeGrafter"/>
</dbReference>
<comment type="similarity">
    <text evidence="8">Belongs to the G-protein coupled receptor 1 family.</text>
</comment>
<dbReference type="Pfam" id="PF00001">
    <property type="entry name" value="7tm_1"/>
    <property type="match status" value="1"/>
</dbReference>
<gene>
    <name evidence="12" type="ORF">JYZ213_LOCUS28953</name>
    <name evidence="15" type="ORF">OKA104_LOCUS33512</name>
    <name evidence="14" type="ORF">OXD698_LOCUS2745</name>
    <name evidence="13" type="ORF">VCS650_LOCUS28232</name>
</gene>
<evidence type="ECO:0000313" key="12">
    <source>
        <dbReference type="EMBL" id="CAF1238737.1"/>
    </source>
</evidence>
<proteinExistence type="inferred from homology"/>
<keyword evidence="4 8" id="KW-0297">G-protein coupled receptor</keyword>
<feature type="transmembrane region" description="Helical" evidence="10">
    <location>
        <begin position="210"/>
        <end position="232"/>
    </location>
</feature>
<reference evidence="12" key="1">
    <citation type="submission" date="2021-02" db="EMBL/GenBank/DDBJ databases">
        <authorList>
            <person name="Nowell W R."/>
        </authorList>
    </citation>
    <scope>NUCLEOTIDE SEQUENCE</scope>
</reference>